<name>A0AAE1U642_9EUCA</name>
<gene>
    <name evidence="1" type="ORF">Pmani_016722</name>
</gene>
<accession>A0AAE1U642</accession>
<evidence type="ECO:0000313" key="1">
    <source>
        <dbReference type="EMBL" id="KAK4311808.1"/>
    </source>
</evidence>
<protein>
    <submittedName>
        <fullName evidence="1">Uncharacterized protein</fullName>
    </submittedName>
</protein>
<evidence type="ECO:0000313" key="2">
    <source>
        <dbReference type="Proteomes" id="UP001292094"/>
    </source>
</evidence>
<dbReference type="Proteomes" id="UP001292094">
    <property type="component" value="Unassembled WGS sequence"/>
</dbReference>
<keyword evidence="2" id="KW-1185">Reference proteome</keyword>
<proteinExistence type="predicted"/>
<sequence>MGVPDSSKHSTPRVLSFQLSHPRLAHKSYWKSGVVWMVGGDWDWNWDWGYSLDWVGRGDSEQRDWDQIGQMDRGIRRRILGDLRRRGEKVWKMENGDGVSKDENMNGRKNMK</sequence>
<reference evidence="1" key="1">
    <citation type="submission" date="2023-11" db="EMBL/GenBank/DDBJ databases">
        <title>Genome assemblies of two species of porcelain crab, Petrolisthes cinctipes and Petrolisthes manimaculis (Anomura: Porcellanidae).</title>
        <authorList>
            <person name="Angst P."/>
        </authorList>
    </citation>
    <scope>NUCLEOTIDE SEQUENCE</scope>
    <source>
        <strain evidence="1">PB745_02</strain>
        <tissue evidence="1">Gill</tissue>
    </source>
</reference>
<comment type="caution">
    <text evidence="1">The sequence shown here is derived from an EMBL/GenBank/DDBJ whole genome shotgun (WGS) entry which is preliminary data.</text>
</comment>
<dbReference type="EMBL" id="JAWZYT010001479">
    <property type="protein sequence ID" value="KAK4311808.1"/>
    <property type="molecule type" value="Genomic_DNA"/>
</dbReference>
<organism evidence="1 2">
    <name type="scientific">Petrolisthes manimaculis</name>
    <dbReference type="NCBI Taxonomy" id="1843537"/>
    <lineage>
        <taxon>Eukaryota</taxon>
        <taxon>Metazoa</taxon>
        <taxon>Ecdysozoa</taxon>
        <taxon>Arthropoda</taxon>
        <taxon>Crustacea</taxon>
        <taxon>Multicrustacea</taxon>
        <taxon>Malacostraca</taxon>
        <taxon>Eumalacostraca</taxon>
        <taxon>Eucarida</taxon>
        <taxon>Decapoda</taxon>
        <taxon>Pleocyemata</taxon>
        <taxon>Anomura</taxon>
        <taxon>Galatheoidea</taxon>
        <taxon>Porcellanidae</taxon>
        <taxon>Petrolisthes</taxon>
    </lineage>
</organism>
<dbReference type="AlphaFoldDB" id="A0AAE1U642"/>